<dbReference type="GO" id="GO:0016887">
    <property type="term" value="F:ATP hydrolysis activity"/>
    <property type="evidence" value="ECO:0007669"/>
    <property type="project" value="InterPro"/>
</dbReference>
<comment type="caution">
    <text evidence="6">The sequence shown here is derived from an EMBL/GenBank/DDBJ whole genome shotgun (WGS) entry which is preliminary data.</text>
</comment>
<dbReference type="Gene3D" id="3.40.50.300">
    <property type="entry name" value="P-loop containing nucleotide triphosphate hydrolases"/>
    <property type="match status" value="1"/>
</dbReference>
<evidence type="ECO:0000313" key="6">
    <source>
        <dbReference type="EMBL" id="KCZ72585.1"/>
    </source>
</evidence>
<evidence type="ECO:0000256" key="2">
    <source>
        <dbReference type="SAM" id="MobiDB-lite"/>
    </source>
</evidence>
<dbReference type="InterPro" id="IPR050921">
    <property type="entry name" value="T4SS_GSP_E_ATPase"/>
</dbReference>
<keyword evidence="7" id="KW-1185">Reference proteome</keyword>
<feature type="domain" description="PilB3-like N-terminal" evidence="5">
    <location>
        <begin position="462"/>
        <end position="528"/>
    </location>
</feature>
<dbReference type="PANTHER" id="PTHR30486:SF6">
    <property type="entry name" value="TYPE IV PILUS RETRACTATION ATPASE PILT"/>
    <property type="match status" value="1"/>
</dbReference>
<dbReference type="RefSeq" id="WP_081810141.1">
    <property type="nucleotide sequence ID" value="NZ_JMIY01000002.1"/>
</dbReference>
<dbReference type="InterPro" id="IPR027417">
    <property type="entry name" value="P-loop_NTPase"/>
</dbReference>
<feature type="region of interest" description="Disordered" evidence="2">
    <location>
        <begin position="296"/>
        <end position="337"/>
    </location>
</feature>
<dbReference type="PATRIC" id="fig|1392998.3.peg.1181"/>
<feature type="region of interest" description="Disordered" evidence="2">
    <location>
        <begin position="108"/>
        <end position="204"/>
    </location>
</feature>
<evidence type="ECO:0000259" key="4">
    <source>
        <dbReference type="Pfam" id="PF23989"/>
    </source>
</evidence>
<dbReference type="Pfam" id="PF00437">
    <property type="entry name" value="T2SSE"/>
    <property type="match status" value="1"/>
</dbReference>
<gene>
    <name evidence="6" type="ORF">ANME2D_01014</name>
</gene>
<dbReference type="InterPro" id="IPR056570">
    <property type="entry name" value="PilB3-like_N"/>
</dbReference>
<dbReference type="EMBL" id="JMIY01000002">
    <property type="protein sequence ID" value="KCZ72585.1"/>
    <property type="molecule type" value="Genomic_DNA"/>
</dbReference>
<dbReference type="Gene3D" id="3.30.450.380">
    <property type="match status" value="1"/>
</dbReference>
<feature type="domain" description="PilB3-like C-terminal" evidence="4">
    <location>
        <begin position="914"/>
        <end position="978"/>
    </location>
</feature>
<dbReference type="Pfam" id="PF23989">
    <property type="entry name" value="PilB3_C"/>
    <property type="match status" value="1"/>
</dbReference>
<dbReference type="SUPFAM" id="SSF52540">
    <property type="entry name" value="P-loop containing nucleoside triphosphate hydrolases"/>
    <property type="match status" value="1"/>
</dbReference>
<sequence>MDKIHNRVCEFLSWFASPDEEDIQNFINYIASEDPSLDREKFKNKLVKAIEQRDELKACNNELSSLTIESPIYNELESILREAKEGYENLRNISSELRTAKKLLASLKENNKDEPAPVQEAETERLSKTSKISEKGEIKRSVDETVQIEKTEEKQIPEETRTTEEITEQSPEKIPLEEIELSQTQDETQIKEEITEQPQEGENPVYEIEQSLVQDEIAAEEEIIEEAQEEEIIEEAQEEEVIEEAQEGEVIEEAQEEEVIEEAQEEEVIEEAQEEEIIEEAQEGEVIEEAQEEEVIEEVQEEEVIEEAQEEEVIEEAQEEEVIEEAQEGESTVEEIEPPLVQDEIASEEEIIERASDEEIIERASDEEIIERASDDLSAEKGEVETQAEGTRTSLDGAQNLLLRLDKDEVRDILRDRLSPEKQAVFELLEEKLLSDVETRIKKLKEAQSLSPEDKPPDTFFGKIKALITAETEAIEAYDAQLHGPLVTFDGLEGFNEVERYWVNEPYAFVVILFNPENNFYLYYAAEPVLSEFEDLFLREIKDRLKDVLLVEDVRSEDEKDKILVSKVRELVKDYAINITPVTLEKVLYYTRRDFIRFGKIDPLMNDDRIEDISANGHDVPIYLYHKRYTNIPTNIYYNKTDLDSYVIRLAQRCGKHISIAEPMVDATMPDGSRIQMTLGTEVTSRGATFTIRKFSDIPITPIDLINWNTFSAEEMAYLWLCIENNKSLIFAGGTASGKTSSLNAISLFIPSQAKVVTLEDTRELKLPHPNWIPGITRDSFTADGRGSIDMYELLRAALRQRPEYLLVGEVRGKEALTLFQAMSTGHTTFSTMHADSVASAIHRLENPPISVPRTMIQALNIISIQSQTYVKGKRARRNMKLVEITDIDPTTRNIRTNDIFVWDPLTDRFLRTGESKALNEIMVRRGWNLSGLKKELRNRQKILEFMVNNKITDFSAISTIIHDYQATPDKVLKKLNITMDDEHVFTQLK</sequence>
<accession>A0A062VB90</accession>
<dbReference type="OrthoDB" id="33500at2157"/>
<organism evidence="6 7">
    <name type="scientific">Candidatus Methanoperedens nitratireducens</name>
    <dbReference type="NCBI Taxonomy" id="1392998"/>
    <lineage>
        <taxon>Archaea</taxon>
        <taxon>Methanobacteriati</taxon>
        <taxon>Methanobacteriota</taxon>
        <taxon>Stenosarchaea group</taxon>
        <taxon>Methanomicrobia</taxon>
        <taxon>Methanosarcinales</taxon>
        <taxon>ANME-2 cluster</taxon>
        <taxon>Candidatus Methanoperedentaceae</taxon>
        <taxon>Candidatus Methanoperedens</taxon>
    </lineage>
</organism>
<name>A0A062VB90_9EURY</name>
<dbReference type="CDD" id="cd01130">
    <property type="entry name" value="VirB11-like_ATPase"/>
    <property type="match status" value="1"/>
</dbReference>
<evidence type="ECO:0000259" key="5">
    <source>
        <dbReference type="Pfam" id="PF23990"/>
    </source>
</evidence>
<feature type="domain" description="Bacterial type II secretion system protein E" evidence="3">
    <location>
        <begin position="659"/>
        <end position="869"/>
    </location>
</feature>
<dbReference type="Proteomes" id="UP000027153">
    <property type="component" value="Unassembled WGS sequence"/>
</dbReference>
<feature type="compositionally biased region" description="Basic and acidic residues" evidence="2">
    <location>
        <begin position="122"/>
        <end position="176"/>
    </location>
</feature>
<dbReference type="PANTHER" id="PTHR30486">
    <property type="entry name" value="TWITCHING MOTILITY PROTEIN PILT"/>
    <property type="match status" value="1"/>
</dbReference>
<dbReference type="InterPro" id="IPR001482">
    <property type="entry name" value="T2SS/T4SS_dom"/>
</dbReference>
<evidence type="ECO:0000313" key="7">
    <source>
        <dbReference type="Proteomes" id="UP000027153"/>
    </source>
</evidence>
<reference evidence="6 7" key="1">
    <citation type="journal article" date="2013" name="Nature">
        <title>Anaerobic oxidation of methane coupled to nitrate reduction in a novel archaeal lineage.</title>
        <authorList>
            <person name="Haroon M.F."/>
            <person name="Hu S."/>
            <person name="Shi Y."/>
            <person name="Imelfort M."/>
            <person name="Keller J."/>
            <person name="Hugenholtz P."/>
            <person name="Yuan Z."/>
            <person name="Tyson G.W."/>
        </authorList>
    </citation>
    <scope>NUCLEOTIDE SEQUENCE [LARGE SCALE GENOMIC DNA]</scope>
    <source>
        <strain evidence="6 7">ANME-2d</strain>
    </source>
</reference>
<protein>
    <submittedName>
        <fullName evidence="6">ATPase, type IV secretory pathway VirB11 component like protein</fullName>
    </submittedName>
</protein>
<evidence type="ECO:0000259" key="3">
    <source>
        <dbReference type="Pfam" id="PF00437"/>
    </source>
</evidence>
<proteinExistence type="inferred from homology"/>
<evidence type="ECO:0000256" key="1">
    <source>
        <dbReference type="ARBA" id="ARBA00006611"/>
    </source>
</evidence>
<comment type="similarity">
    <text evidence="1">Belongs to the GSP E family.</text>
</comment>
<dbReference type="InterPro" id="IPR056571">
    <property type="entry name" value="PilB3-like_C"/>
</dbReference>
<dbReference type="Pfam" id="PF23990">
    <property type="entry name" value="PilB3_N"/>
    <property type="match status" value="1"/>
</dbReference>
<dbReference type="AlphaFoldDB" id="A0A062VB90"/>